<proteinExistence type="predicted"/>
<keyword evidence="3" id="KW-1185">Reference proteome</keyword>
<reference evidence="2 3" key="1">
    <citation type="submission" date="2019-11" db="EMBL/GenBank/DDBJ databases">
        <title>Draft genome of Amycolatopsis RM579.</title>
        <authorList>
            <person name="Duangmal K."/>
            <person name="Mingma R."/>
        </authorList>
    </citation>
    <scope>NUCLEOTIDE SEQUENCE [LARGE SCALE GENOMIC DNA]</scope>
    <source>
        <strain evidence="2 3">RM579</strain>
    </source>
</reference>
<dbReference type="SUPFAM" id="SSF52499">
    <property type="entry name" value="Isochorismatase-like hydrolases"/>
    <property type="match status" value="1"/>
</dbReference>
<comment type="caution">
    <text evidence="2">The sequence shown here is derived from an EMBL/GenBank/DDBJ whole genome shotgun (WGS) entry which is preliminary data.</text>
</comment>
<evidence type="ECO:0000313" key="3">
    <source>
        <dbReference type="Proteomes" id="UP000440096"/>
    </source>
</evidence>
<sequence length="209" mass="21956">MSILIKEQTAIVMIDHAVGFLNLFRSHQVAEHVNAAVALAKTGKIYDVPLIVTNGADTDGPGPLVAPLKETLGDTEVIVRGGNFNAFDTPDFARAVEESGRRTLLVSGLMTEGCVAQTALAALDRGFEVYIVVDAVAGETAETHEAAIQRLVAAGAKPITWLAAASEFQGSYANLETVQQFVGLMMEHSPALGAMLQHSAAREALAATA</sequence>
<dbReference type="AlphaFoldDB" id="A0A6N7YXR5"/>
<evidence type="ECO:0000259" key="1">
    <source>
        <dbReference type="Pfam" id="PF00857"/>
    </source>
</evidence>
<dbReference type="Proteomes" id="UP000440096">
    <property type="component" value="Unassembled WGS sequence"/>
</dbReference>
<dbReference type="OrthoDB" id="9789777at2"/>
<protein>
    <submittedName>
        <fullName evidence="2">Isochorismatase family protein</fullName>
    </submittedName>
</protein>
<dbReference type="InterPro" id="IPR036380">
    <property type="entry name" value="Isochorismatase-like_sf"/>
</dbReference>
<evidence type="ECO:0000313" key="2">
    <source>
        <dbReference type="EMBL" id="MTD53139.1"/>
    </source>
</evidence>
<dbReference type="PANTHER" id="PTHR43559">
    <property type="entry name" value="HYDROLASE YCAC-RELATED"/>
    <property type="match status" value="1"/>
</dbReference>
<organism evidence="2 3">
    <name type="scientific">Amycolatopsis pithecellobii</name>
    <dbReference type="NCBI Taxonomy" id="664692"/>
    <lineage>
        <taxon>Bacteria</taxon>
        <taxon>Bacillati</taxon>
        <taxon>Actinomycetota</taxon>
        <taxon>Actinomycetes</taxon>
        <taxon>Pseudonocardiales</taxon>
        <taxon>Pseudonocardiaceae</taxon>
        <taxon>Amycolatopsis</taxon>
    </lineage>
</organism>
<dbReference type="InterPro" id="IPR000868">
    <property type="entry name" value="Isochorismatase-like_dom"/>
</dbReference>
<dbReference type="RefSeq" id="WP_154755396.1">
    <property type="nucleotide sequence ID" value="NZ_WMBA01000004.1"/>
</dbReference>
<name>A0A6N7YXR5_9PSEU</name>
<feature type="domain" description="Isochorismatase-like" evidence="1">
    <location>
        <begin position="9"/>
        <end position="161"/>
    </location>
</feature>
<dbReference type="InterPro" id="IPR053152">
    <property type="entry name" value="Hydrolase_YcaC-like"/>
</dbReference>
<dbReference type="Pfam" id="PF00857">
    <property type="entry name" value="Isochorismatase"/>
    <property type="match status" value="1"/>
</dbReference>
<dbReference type="EMBL" id="WMBA01000004">
    <property type="protein sequence ID" value="MTD53139.1"/>
    <property type="molecule type" value="Genomic_DNA"/>
</dbReference>
<gene>
    <name evidence="2" type="ORF">GKO32_03975</name>
</gene>
<dbReference type="Gene3D" id="3.40.50.850">
    <property type="entry name" value="Isochorismatase-like"/>
    <property type="match status" value="1"/>
</dbReference>
<dbReference type="PANTHER" id="PTHR43559:SF3">
    <property type="entry name" value="HYDROLASE YCAC-RELATED"/>
    <property type="match status" value="1"/>
</dbReference>
<accession>A0A6N7YXR5</accession>